<sequence>MKQRIKYTKKLAEKPKITYMERGLLLVDLTFKRSHSMFDEL</sequence>
<reference evidence="1 2" key="1">
    <citation type="submission" date="2023-07" db="EMBL/GenBank/DDBJ databases">
        <title>Genomic Encyclopedia of Type Strains, Phase IV (KMG-IV): sequencing the most valuable type-strain genomes for metagenomic binning, comparative biology and taxonomic classification.</title>
        <authorList>
            <person name="Goeker M."/>
        </authorList>
    </citation>
    <scope>NUCLEOTIDE SEQUENCE [LARGE SCALE GENOMIC DNA]</scope>
    <source>
        <strain evidence="1 2">DSM 16460</strain>
    </source>
</reference>
<keyword evidence="2" id="KW-1185">Reference proteome</keyword>
<evidence type="ECO:0000313" key="2">
    <source>
        <dbReference type="Proteomes" id="UP001224359"/>
    </source>
</evidence>
<evidence type="ECO:0000313" key="1">
    <source>
        <dbReference type="EMBL" id="MDQ0158349.1"/>
    </source>
</evidence>
<dbReference type="EMBL" id="JAUSTQ010000001">
    <property type="protein sequence ID" value="MDQ0158349.1"/>
    <property type="molecule type" value="Genomic_DNA"/>
</dbReference>
<proteinExistence type="predicted"/>
<protein>
    <submittedName>
        <fullName evidence="1">Uncharacterized protein</fullName>
    </submittedName>
</protein>
<organism evidence="1 2">
    <name type="scientific">Alkalibacillus salilacus</name>
    <dbReference type="NCBI Taxonomy" id="284582"/>
    <lineage>
        <taxon>Bacteria</taxon>
        <taxon>Bacillati</taxon>
        <taxon>Bacillota</taxon>
        <taxon>Bacilli</taxon>
        <taxon>Bacillales</taxon>
        <taxon>Bacillaceae</taxon>
        <taxon>Alkalibacillus</taxon>
    </lineage>
</organism>
<dbReference type="Proteomes" id="UP001224359">
    <property type="component" value="Unassembled WGS sequence"/>
</dbReference>
<gene>
    <name evidence="1" type="ORF">J2S77_000299</name>
</gene>
<name>A0ABT9VBK8_9BACI</name>
<comment type="caution">
    <text evidence="1">The sequence shown here is derived from an EMBL/GenBank/DDBJ whole genome shotgun (WGS) entry which is preliminary data.</text>
</comment>
<accession>A0ABT9VBK8</accession>